<sequence length="152" mass="15674">MRILSAFAIGLVFGLGILLSGMANPAKVLNFFDIAGTWDPSLAFVMGGALTVTAIGYQILFHKGGAPLLAPRYLVPTRKDIDPKLIGGAAVFGIGWGLSGFCPGGLVPALGLGQSEPWIAFAAVVAGMLAARAIGTLQRQPKLMHSKLASGK</sequence>
<dbReference type="InterPro" id="IPR046513">
    <property type="entry name" value="DUF6691"/>
</dbReference>
<proteinExistence type="predicted"/>
<evidence type="ECO:0000313" key="3">
    <source>
        <dbReference type="Proteomes" id="UP000255000"/>
    </source>
</evidence>
<dbReference type="AlphaFoldDB" id="A0A378ZPG6"/>
<dbReference type="Proteomes" id="UP000255000">
    <property type="component" value="Unassembled WGS sequence"/>
</dbReference>
<keyword evidence="1" id="KW-1133">Transmembrane helix</keyword>
<keyword evidence="1" id="KW-0472">Membrane</keyword>
<feature type="transmembrane region" description="Helical" evidence="1">
    <location>
        <begin position="41"/>
        <end position="60"/>
    </location>
</feature>
<dbReference type="EMBL" id="UGSK01000001">
    <property type="protein sequence ID" value="SUA99122.1"/>
    <property type="molecule type" value="Genomic_DNA"/>
</dbReference>
<evidence type="ECO:0000313" key="2">
    <source>
        <dbReference type="EMBL" id="SUA99122.1"/>
    </source>
</evidence>
<feature type="transmembrane region" description="Helical" evidence="1">
    <location>
        <begin position="81"/>
        <end position="98"/>
    </location>
</feature>
<name>A0A378ZPG6_9HYPH</name>
<protein>
    <submittedName>
        <fullName evidence="2">Predicted transporter component</fullName>
    </submittedName>
</protein>
<evidence type="ECO:0000256" key="1">
    <source>
        <dbReference type="SAM" id="Phobius"/>
    </source>
</evidence>
<dbReference type="OrthoDB" id="9790409at2"/>
<accession>A0A378ZPG6</accession>
<keyword evidence="1" id="KW-0812">Transmembrane</keyword>
<dbReference type="RefSeq" id="WP_019964231.1">
    <property type="nucleotide sequence ID" value="NZ_UGSK01000001.1"/>
</dbReference>
<organism evidence="2 3">
    <name type="scientific">Pannonibacter phragmitetus</name>
    <dbReference type="NCBI Taxonomy" id="121719"/>
    <lineage>
        <taxon>Bacteria</taxon>
        <taxon>Pseudomonadati</taxon>
        <taxon>Pseudomonadota</taxon>
        <taxon>Alphaproteobacteria</taxon>
        <taxon>Hyphomicrobiales</taxon>
        <taxon>Stappiaceae</taxon>
        <taxon>Pannonibacter</taxon>
    </lineage>
</organism>
<dbReference type="Pfam" id="PF20398">
    <property type="entry name" value="DUF6691"/>
    <property type="match status" value="1"/>
</dbReference>
<gene>
    <name evidence="2" type="ORF">NCTC13350_00014</name>
</gene>
<feature type="transmembrane region" description="Helical" evidence="1">
    <location>
        <begin position="118"/>
        <end position="137"/>
    </location>
</feature>
<reference evidence="2 3" key="1">
    <citation type="submission" date="2018-06" db="EMBL/GenBank/DDBJ databases">
        <authorList>
            <consortium name="Pathogen Informatics"/>
            <person name="Doyle S."/>
        </authorList>
    </citation>
    <scope>NUCLEOTIDE SEQUENCE [LARGE SCALE GENOMIC DNA]</scope>
    <source>
        <strain evidence="2 3">NCTC13350</strain>
    </source>
</reference>